<feature type="compositionally biased region" description="Basic and acidic residues" evidence="1">
    <location>
        <begin position="120"/>
        <end position="138"/>
    </location>
</feature>
<evidence type="ECO:0000313" key="3">
    <source>
        <dbReference type="Proteomes" id="UP000054564"/>
    </source>
</evidence>
<protein>
    <submittedName>
        <fullName evidence="2">Uncharacterized protein</fullName>
    </submittedName>
</protein>
<accession>A0A0L0VLS3</accession>
<keyword evidence="3" id="KW-1185">Reference proteome</keyword>
<feature type="region of interest" description="Disordered" evidence="1">
    <location>
        <begin position="38"/>
        <end position="170"/>
    </location>
</feature>
<feature type="region of interest" description="Disordered" evidence="1">
    <location>
        <begin position="329"/>
        <end position="370"/>
    </location>
</feature>
<sequence length="418" mass="46495">MPNYCEEPASLSEFHWLFSEELAEESLPLFIPRILSFGQSSNQSRPASPFRPAPRVRRDQSYDYEEAPSPNFDPENDASYFSIESGSAARNSSDPNSGPCPIPPPEALLSLRSATRKRHAEGTHEDDHRPQKYYRRSECQSSNIGYSSNSDASQSESQSRTPPSTASPALQCCGCQSDPSSLNFDQSLEIQHLRAQLAVSESRGANAIAELEASRTCVDFLLNEVRRVIDSGLGRQNPQKAQQIIRDTENRVQLFTRASRVTTQPSVHHTDSLPVFHSVLSEDLDPRNPHSYYFSQDSLAPAAGSQPTNPHSSQFAPLAGFHTFESIPSVGLEPSSSHSEMSRVPSECYVPTQSTSVLPQHRRSRDPSGSQLMQEWNHARLDSYINLYFAEPLPSVNTFQEPPQNLAQPYQMSTNVLI</sequence>
<dbReference type="EMBL" id="AJIL01000039">
    <property type="protein sequence ID" value="KNF00167.1"/>
    <property type="molecule type" value="Genomic_DNA"/>
</dbReference>
<feature type="compositionally biased region" description="Low complexity" evidence="1">
    <location>
        <begin position="147"/>
        <end position="159"/>
    </location>
</feature>
<feature type="compositionally biased region" description="Polar residues" evidence="1">
    <location>
        <begin position="305"/>
        <end position="315"/>
    </location>
</feature>
<dbReference type="OrthoDB" id="2499220at2759"/>
<gene>
    <name evidence="2" type="ORF">PSTG_06577</name>
</gene>
<proteinExistence type="predicted"/>
<name>A0A0L0VLS3_9BASI</name>
<evidence type="ECO:0000313" key="2">
    <source>
        <dbReference type="EMBL" id="KNF00167.1"/>
    </source>
</evidence>
<feature type="compositionally biased region" description="Polar residues" evidence="1">
    <location>
        <begin position="82"/>
        <end position="96"/>
    </location>
</feature>
<evidence type="ECO:0000256" key="1">
    <source>
        <dbReference type="SAM" id="MobiDB-lite"/>
    </source>
</evidence>
<reference evidence="3" key="1">
    <citation type="submission" date="2014-03" db="EMBL/GenBank/DDBJ databases">
        <title>The Genome Sequence of Puccinia striiformis f. sp. tritici PST-78.</title>
        <authorList>
            <consortium name="The Broad Institute Genome Sequencing Platform"/>
            <person name="Cuomo C."/>
            <person name="Hulbert S."/>
            <person name="Chen X."/>
            <person name="Walker B."/>
            <person name="Young S.K."/>
            <person name="Zeng Q."/>
            <person name="Gargeya S."/>
            <person name="Fitzgerald M."/>
            <person name="Haas B."/>
            <person name="Abouelleil A."/>
            <person name="Alvarado L."/>
            <person name="Arachchi H.M."/>
            <person name="Berlin A.M."/>
            <person name="Chapman S.B."/>
            <person name="Goldberg J."/>
            <person name="Griggs A."/>
            <person name="Gujja S."/>
            <person name="Hansen M."/>
            <person name="Howarth C."/>
            <person name="Imamovic A."/>
            <person name="Larimer J."/>
            <person name="McCowan C."/>
            <person name="Montmayeur A."/>
            <person name="Murphy C."/>
            <person name="Neiman D."/>
            <person name="Pearson M."/>
            <person name="Priest M."/>
            <person name="Roberts A."/>
            <person name="Saif S."/>
            <person name="Shea T."/>
            <person name="Sisk P."/>
            <person name="Sykes S."/>
            <person name="Wortman J."/>
            <person name="Nusbaum C."/>
            <person name="Birren B."/>
        </authorList>
    </citation>
    <scope>NUCLEOTIDE SEQUENCE [LARGE SCALE GENOMIC DNA]</scope>
    <source>
        <strain evidence="3">race PST-78</strain>
    </source>
</reference>
<dbReference type="Proteomes" id="UP000054564">
    <property type="component" value="Unassembled WGS sequence"/>
</dbReference>
<organism evidence="2 3">
    <name type="scientific">Puccinia striiformis f. sp. tritici PST-78</name>
    <dbReference type="NCBI Taxonomy" id="1165861"/>
    <lineage>
        <taxon>Eukaryota</taxon>
        <taxon>Fungi</taxon>
        <taxon>Dikarya</taxon>
        <taxon>Basidiomycota</taxon>
        <taxon>Pucciniomycotina</taxon>
        <taxon>Pucciniomycetes</taxon>
        <taxon>Pucciniales</taxon>
        <taxon>Pucciniaceae</taxon>
        <taxon>Puccinia</taxon>
    </lineage>
</organism>
<dbReference type="AlphaFoldDB" id="A0A0L0VLS3"/>
<comment type="caution">
    <text evidence="2">The sequence shown here is derived from an EMBL/GenBank/DDBJ whole genome shotgun (WGS) entry which is preliminary data.</text>
</comment>
<feature type="region of interest" description="Disordered" evidence="1">
    <location>
        <begin position="291"/>
        <end position="316"/>
    </location>
</feature>